<dbReference type="KEGG" id="xfa:XF_1225"/>
<dbReference type="AlphaFoldDB" id="Q9PE03"/>
<evidence type="ECO:0000313" key="1">
    <source>
        <dbReference type="EMBL" id="AAF84035.1"/>
    </source>
</evidence>
<sequence length="57" mass="6666">MHYFYNGWKLFKKRITYSAAVRNKECSQEAQCYACVGDVGKLSRRDTMEVADRALQK</sequence>
<accession>Q9PE03</accession>
<organism evidence="1 2">
    <name type="scientific">Xylella fastidiosa (strain 9a5c)</name>
    <dbReference type="NCBI Taxonomy" id="160492"/>
    <lineage>
        <taxon>Bacteria</taxon>
        <taxon>Pseudomonadati</taxon>
        <taxon>Pseudomonadota</taxon>
        <taxon>Gammaproteobacteria</taxon>
        <taxon>Lysobacterales</taxon>
        <taxon>Lysobacteraceae</taxon>
        <taxon>Xylella</taxon>
    </lineage>
</organism>
<name>Q9PE03_XYLFA</name>
<protein>
    <submittedName>
        <fullName evidence="1">Uncharacterized protein</fullName>
    </submittedName>
</protein>
<gene>
    <name evidence="1" type="ordered locus">XF_1225</name>
</gene>
<proteinExistence type="predicted"/>
<evidence type="ECO:0000313" key="2">
    <source>
        <dbReference type="Proteomes" id="UP000000812"/>
    </source>
</evidence>
<dbReference type="EMBL" id="AE003849">
    <property type="protein sequence ID" value="AAF84035.1"/>
    <property type="molecule type" value="Genomic_DNA"/>
</dbReference>
<dbReference type="HOGENOM" id="CLU_2995762_0_0_6"/>
<dbReference type="PIR" id="A82708">
    <property type="entry name" value="A82708"/>
</dbReference>
<reference evidence="1 2" key="1">
    <citation type="journal article" date="2000" name="Nature">
        <title>The genome sequence of the plant pathogen Xylella fastidiosa.</title>
        <authorList>
            <person name="Simpson A.J."/>
            <person name="Reinach F.C."/>
            <person name="Arruda P."/>
            <person name="Abreu F.A."/>
            <person name="Acencio M."/>
            <person name="Alvarenga R."/>
            <person name="Alves L.M."/>
            <person name="Araya J.E."/>
            <person name="Baia G.S."/>
            <person name="Baptista C.S."/>
            <person name="Barros M.H."/>
            <person name="Bonaccorsi E.D."/>
            <person name="Bordin S."/>
            <person name="Bove J.M."/>
            <person name="Briones M.R."/>
            <person name="Bueno M.R."/>
            <person name="Camargo A.A."/>
            <person name="Camargo L.E."/>
            <person name="Carraro D.M."/>
            <person name="Carrer H."/>
            <person name="Colauto N.B."/>
            <person name="Colombo C."/>
            <person name="Costa F.F."/>
            <person name="Costa M.C."/>
            <person name="Costa-Neto C.M."/>
            <person name="Coutinho L.L."/>
            <person name="Cristofani M."/>
            <person name="Dias-Neto E."/>
            <person name="Docena C."/>
            <person name="El-Dorry H."/>
            <person name="Facincani A.P."/>
            <person name="Ferreira A.J."/>
            <person name="Ferreira V.C."/>
            <person name="Ferro J.A."/>
            <person name="Fraga J.S."/>
            <person name="Franca S.C."/>
            <person name="Franco M.C."/>
            <person name="Frohme M."/>
            <person name="Furlan L.R."/>
            <person name="Garnier M."/>
            <person name="Goldman G.H."/>
            <person name="Goldman M.H."/>
            <person name="Gomes S.L."/>
            <person name="Gruber A."/>
            <person name="Ho P.L."/>
            <person name="Hoheisel J.D."/>
            <person name="Junqueira M.L."/>
            <person name="Kemper E.L."/>
            <person name="Kitajima J.P."/>
            <person name="Krieger J.E."/>
            <person name="Kuramae E.E."/>
            <person name="Laigret F."/>
            <person name="Lambais M.R."/>
            <person name="Leite L.C."/>
            <person name="Lemos E.G."/>
            <person name="Lemos M.V."/>
            <person name="Lopes S.A."/>
            <person name="Lopes C.R."/>
            <person name="Machado J.A."/>
            <person name="Machado M.A."/>
            <person name="Madeira A.M."/>
            <person name="Madeira H.M."/>
            <person name="Marino C.L."/>
            <person name="Marques M.V."/>
            <person name="Martins E.A."/>
            <person name="Martins E.M."/>
            <person name="Matsukuma A.Y."/>
            <person name="Menck C.F."/>
            <person name="Miracca E.C."/>
            <person name="Miyaki C.Y."/>
            <person name="Monteriro-Vitorello C.B."/>
            <person name="Moon D.H."/>
            <person name="Nagai M.A."/>
            <person name="Nascimento A.L."/>
            <person name="Netto L.E."/>
            <person name="Nhani A.Jr."/>
            <person name="Nobrega F.G."/>
            <person name="Nunes L.R."/>
            <person name="Oliveira M.A."/>
            <person name="de Oliveira M.C."/>
            <person name="de Oliveira R.C."/>
            <person name="Palmieri D.A."/>
            <person name="Paris A."/>
            <person name="Peixoto B.R."/>
            <person name="Pereira G.A."/>
            <person name="Pereira H.A.Jr."/>
            <person name="Pesquero J.B."/>
            <person name="Quaggio R.B."/>
            <person name="Roberto P.G."/>
            <person name="Rodrigues V."/>
            <person name="de M Rosa A.J."/>
            <person name="de Rosa V.E.Jr."/>
            <person name="de Sa R.G."/>
            <person name="Santelli R.V."/>
            <person name="Sawasaki H.E."/>
            <person name="da Silva A.C."/>
            <person name="da Silva A.M."/>
            <person name="da Silva F.R."/>
            <person name="da Silva W.A.Jr."/>
            <person name="da Silveira J.F."/>
            <person name="Silvestri M.L."/>
            <person name="Siqueira W.J."/>
            <person name="de Souza A.A."/>
            <person name="de Souza A.P."/>
            <person name="Terenzi M.F."/>
            <person name="Truffi D."/>
            <person name="Tsai S.M."/>
            <person name="Tsuhako M.H."/>
            <person name="Vallada H."/>
            <person name="Van Sluys M.A."/>
            <person name="Verjovski-Almeida S."/>
            <person name="Vettore A.L."/>
            <person name="Zago M.A."/>
            <person name="Zatz M."/>
            <person name="Meidanis J."/>
            <person name="Setubal J.C."/>
        </authorList>
    </citation>
    <scope>NUCLEOTIDE SEQUENCE [LARGE SCALE GENOMIC DNA]</scope>
    <source>
        <strain evidence="1 2">9a5c</strain>
    </source>
</reference>
<dbReference type="Proteomes" id="UP000000812">
    <property type="component" value="Chromosome"/>
</dbReference>